<dbReference type="PROSITE" id="PS51900">
    <property type="entry name" value="CB"/>
    <property type="match status" value="1"/>
</dbReference>
<evidence type="ECO:0000256" key="2">
    <source>
        <dbReference type="ARBA" id="ARBA00022908"/>
    </source>
</evidence>
<evidence type="ECO:0000313" key="9">
    <source>
        <dbReference type="Proteomes" id="UP000295334"/>
    </source>
</evidence>
<dbReference type="GO" id="GO:0003677">
    <property type="term" value="F:DNA binding"/>
    <property type="evidence" value="ECO:0007669"/>
    <property type="project" value="UniProtKB-UniRule"/>
</dbReference>
<comment type="similarity">
    <text evidence="1">Belongs to the 'phage' integrase family.</text>
</comment>
<dbReference type="PROSITE" id="PS51898">
    <property type="entry name" value="TYR_RECOMBINASE"/>
    <property type="match status" value="1"/>
</dbReference>
<feature type="domain" description="Core-binding (CB)" evidence="7">
    <location>
        <begin position="177"/>
        <end position="259"/>
    </location>
</feature>
<dbReference type="Gene3D" id="1.10.150.130">
    <property type="match status" value="1"/>
</dbReference>
<dbReference type="InterPro" id="IPR013762">
    <property type="entry name" value="Integrase-like_cat_sf"/>
</dbReference>
<keyword evidence="4" id="KW-0233">DNA recombination</keyword>
<sequence>MSGVTASMSGGGASGAFDDASAYRCVCGIENQFDRSKWPGRFPFREGLDATLSGQKCRFSCREKQRCRWAKSHGGAVALTELRGMLPVVVLDAFYHRGAERMGIRFDRGSPVEARVRSLPGVRWSRTQRCWYLDLVRPEYDRVRAALGTHCRLDAARLKAYLESPHRRRGAAGQLCAENREALARFEEHLKLKAYSPQTIRTYRNEFLQLLYWLGSRPAGALATEEVKAYLVGQLEAGLSEGTIHSRINALKFFYEQVLGRERFFVNIPRPKKRTVLPKVLGEEELARLFNAVGYFKHKALLFTAYSAGLRVSEVVALQWKHIDRDRRQILVAQAKGKKDRYVTLSPILEDILESYYRKCVVKPRVYVFESGEPGLPYSVRSAQEVFQQARRGAGIRKEVSFHSLRHSFATHLLEKGADVRYIQELLGHFSIKTTTRYLHVARADLVAIQSPLDDLWRRKQIDWND</sequence>
<evidence type="ECO:0000256" key="3">
    <source>
        <dbReference type="ARBA" id="ARBA00023125"/>
    </source>
</evidence>
<comment type="caution">
    <text evidence="8">The sequence shown here is derived from an EMBL/GenBank/DDBJ whole genome shotgun (WGS) entry which is preliminary data.</text>
</comment>
<dbReference type="InterPro" id="IPR011010">
    <property type="entry name" value="DNA_brk_join_enz"/>
</dbReference>
<dbReference type="Pfam" id="PF13495">
    <property type="entry name" value="Phage_int_SAM_4"/>
    <property type="match status" value="1"/>
</dbReference>
<evidence type="ECO:0000313" key="8">
    <source>
        <dbReference type="EMBL" id="TCJ13014.1"/>
    </source>
</evidence>
<dbReference type="EMBL" id="SJZI01000048">
    <property type="protein sequence ID" value="TCJ13014.1"/>
    <property type="molecule type" value="Genomic_DNA"/>
</dbReference>
<proteinExistence type="inferred from homology"/>
<dbReference type="PANTHER" id="PTHR30349">
    <property type="entry name" value="PHAGE INTEGRASE-RELATED"/>
    <property type="match status" value="1"/>
</dbReference>
<feature type="domain" description="Tyr recombinase" evidence="6">
    <location>
        <begin position="276"/>
        <end position="451"/>
    </location>
</feature>
<dbReference type="Pfam" id="PF00589">
    <property type="entry name" value="Phage_integrase"/>
    <property type="match status" value="1"/>
</dbReference>
<dbReference type="GO" id="GO:0006310">
    <property type="term" value="P:DNA recombination"/>
    <property type="evidence" value="ECO:0007669"/>
    <property type="project" value="UniProtKB-KW"/>
</dbReference>
<dbReference type="Gene3D" id="1.10.443.10">
    <property type="entry name" value="Intergrase catalytic core"/>
    <property type="match status" value="1"/>
</dbReference>
<dbReference type="PANTHER" id="PTHR30349:SF64">
    <property type="entry name" value="PROPHAGE INTEGRASE INTD-RELATED"/>
    <property type="match status" value="1"/>
</dbReference>
<evidence type="ECO:0000259" key="7">
    <source>
        <dbReference type="PROSITE" id="PS51900"/>
    </source>
</evidence>
<reference evidence="8 9" key="1">
    <citation type="submission" date="2019-03" db="EMBL/GenBank/DDBJ databases">
        <authorList>
            <person name="Kim M.K.M."/>
        </authorList>
    </citation>
    <scope>NUCLEOTIDE SEQUENCE [LARGE SCALE GENOMIC DNA]</scope>
    <source>
        <strain evidence="8 9">17J68-12</strain>
    </source>
</reference>
<evidence type="ECO:0000256" key="4">
    <source>
        <dbReference type="ARBA" id="ARBA00023172"/>
    </source>
</evidence>
<dbReference type="InterPro" id="IPR050090">
    <property type="entry name" value="Tyrosine_recombinase_XerCD"/>
</dbReference>
<keyword evidence="9" id="KW-1185">Reference proteome</keyword>
<dbReference type="InterPro" id="IPR004107">
    <property type="entry name" value="Integrase_SAM-like_N"/>
</dbReference>
<dbReference type="InterPro" id="IPR002104">
    <property type="entry name" value="Integrase_catalytic"/>
</dbReference>
<dbReference type="OrthoDB" id="9801717at2"/>
<protein>
    <submittedName>
        <fullName evidence="8">Integrase</fullName>
    </submittedName>
</protein>
<organism evidence="8 9">
    <name type="scientific">Flaviaesturariibacter flavus</name>
    <dbReference type="NCBI Taxonomy" id="2502780"/>
    <lineage>
        <taxon>Bacteria</taxon>
        <taxon>Pseudomonadati</taxon>
        <taxon>Bacteroidota</taxon>
        <taxon>Chitinophagia</taxon>
        <taxon>Chitinophagales</taxon>
        <taxon>Chitinophagaceae</taxon>
        <taxon>Flaviaestuariibacter</taxon>
    </lineage>
</organism>
<evidence type="ECO:0000256" key="1">
    <source>
        <dbReference type="ARBA" id="ARBA00008857"/>
    </source>
</evidence>
<accession>A0A4R1B4I8</accession>
<dbReference type="InterPro" id="IPR044068">
    <property type="entry name" value="CB"/>
</dbReference>
<evidence type="ECO:0000256" key="5">
    <source>
        <dbReference type="PROSITE-ProRule" id="PRU01248"/>
    </source>
</evidence>
<dbReference type="GO" id="GO:0015074">
    <property type="term" value="P:DNA integration"/>
    <property type="evidence" value="ECO:0007669"/>
    <property type="project" value="UniProtKB-KW"/>
</dbReference>
<dbReference type="SUPFAM" id="SSF56349">
    <property type="entry name" value="DNA breaking-rejoining enzymes"/>
    <property type="match status" value="1"/>
</dbReference>
<gene>
    <name evidence="8" type="ORF">EPD60_13995</name>
</gene>
<dbReference type="AlphaFoldDB" id="A0A4R1B4I8"/>
<name>A0A4R1B4I8_9BACT</name>
<keyword evidence="3 5" id="KW-0238">DNA-binding</keyword>
<evidence type="ECO:0000259" key="6">
    <source>
        <dbReference type="PROSITE" id="PS51898"/>
    </source>
</evidence>
<dbReference type="Proteomes" id="UP000295334">
    <property type="component" value="Unassembled WGS sequence"/>
</dbReference>
<dbReference type="InterPro" id="IPR010998">
    <property type="entry name" value="Integrase_recombinase_N"/>
</dbReference>
<keyword evidence="2" id="KW-0229">DNA integration</keyword>